<evidence type="ECO:0000313" key="4">
    <source>
        <dbReference type="Proteomes" id="UP000696280"/>
    </source>
</evidence>
<evidence type="ECO:0000256" key="2">
    <source>
        <dbReference type="SAM" id="Phobius"/>
    </source>
</evidence>
<dbReference type="InterPro" id="IPR021765">
    <property type="entry name" value="UstYa-like"/>
</dbReference>
<keyword evidence="2" id="KW-0472">Membrane</keyword>
<keyword evidence="4" id="KW-1185">Reference proteome</keyword>
<name>A0A9N9L743_9HELO</name>
<dbReference type="EMBL" id="CAJVRL010000081">
    <property type="protein sequence ID" value="CAG8958212.1"/>
    <property type="molecule type" value="Genomic_DNA"/>
</dbReference>
<proteinExistence type="inferred from homology"/>
<dbReference type="Pfam" id="PF11807">
    <property type="entry name" value="UstYa"/>
    <property type="match status" value="1"/>
</dbReference>
<evidence type="ECO:0000256" key="1">
    <source>
        <dbReference type="ARBA" id="ARBA00035112"/>
    </source>
</evidence>
<comment type="similarity">
    <text evidence="1">Belongs to the ustYa family.</text>
</comment>
<dbReference type="GO" id="GO:0043386">
    <property type="term" value="P:mycotoxin biosynthetic process"/>
    <property type="evidence" value="ECO:0007669"/>
    <property type="project" value="InterPro"/>
</dbReference>
<feature type="transmembrane region" description="Helical" evidence="2">
    <location>
        <begin position="39"/>
        <end position="59"/>
    </location>
</feature>
<keyword evidence="2" id="KW-0812">Transmembrane</keyword>
<sequence>MYQPLSQAPPTDCEADCFEERENASVPEKRNRSTIFRRWLHIVFTISIIANLATLMYLFHTPKEELNFERSEYEWNYNVSLAGLVRNVPKPWAMFNVANETEQEKLWDETNYDKGNIALDDDYAKAMGLPRAQRFPWDQSKGIYLINAYHNLHCVKTLRTAIVEFHFNSKQSSDYSHLIHCLNVLRDEIQCDASDTPRYTGYQPNQKSGLGQVRLCRDWRQLEAWALGKTACWKHIGDIRDPGFRELDRYRFCPPGSPYEEMAKTAWLHNDAQ</sequence>
<dbReference type="PANTHER" id="PTHR33365:SF6">
    <property type="entry name" value="OXIDASE USTYA"/>
    <property type="match status" value="1"/>
</dbReference>
<organism evidence="3 4">
    <name type="scientific">Hymenoscyphus fraxineus</name>
    <dbReference type="NCBI Taxonomy" id="746836"/>
    <lineage>
        <taxon>Eukaryota</taxon>
        <taxon>Fungi</taxon>
        <taxon>Dikarya</taxon>
        <taxon>Ascomycota</taxon>
        <taxon>Pezizomycotina</taxon>
        <taxon>Leotiomycetes</taxon>
        <taxon>Helotiales</taxon>
        <taxon>Helotiaceae</taxon>
        <taxon>Hymenoscyphus</taxon>
    </lineage>
</organism>
<dbReference type="PANTHER" id="PTHR33365">
    <property type="entry name" value="YALI0B05434P"/>
    <property type="match status" value="1"/>
</dbReference>
<comment type="caution">
    <text evidence="3">The sequence shown here is derived from an EMBL/GenBank/DDBJ whole genome shotgun (WGS) entry which is preliminary data.</text>
</comment>
<accession>A0A9N9L743</accession>
<dbReference type="AlphaFoldDB" id="A0A9N9L743"/>
<evidence type="ECO:0000313" key="3">
    <source>
        <dbReference type="EMBL" id="CAG8958212.1"/>
    </source>
</evidence>
<dbReference type="OrthoDB" id="3687641at2759"/>
<reference evidence="3" key="1">
    <citation type="submission" date="2021-07" db="EMBL/GenBank/DDBJ databases">
        <authorList>
            <person name="Durling M."/>
        </authorList>
    </citation>
    <scope>NUCLEOTIDE SEQUENCE</scope>
</reference>
<keyword evidence="2" id="KW-1133">Transmembrane helix</keyword>
<dbReference type="Proteomes" id="UP000696280">
    <property type="component" value="Unassembled WGS sequence"/>
</dbReference>
<gene>
    <name evidence="3" type="ORF">HYFRA_00000565</name>
</gene>
<protein>
    <submittedName>
        <fullName evidence="3">Uncharacterized protein</fullName>
    </submittedName>
</protein>